<dbReference type="EMBL" id="CM027684">
    <property type="protein sequence ID" value="KAG0529362.1"/>
    <property type="molecule type" value="Genomic_DNA"/>
</dbReference>
<dbReference type="Proteomes" id="UP000807115">
    <property type="component" value="Chromosome 5"/>
</dbReference>
<evidence type="ECO:0008006" key="15">
    <source>
        <dbReference type="Google" id="ProtNLM"/>
    </source>
</evidence>
<comment type="similarity">
    <text evidence="2">Belongs to the Tom22 family.</text>
</comment>
<reference evidence="13" key="2">
    <citation type="submission" date="2020-10" db="EMBL/GenBank/DDBJ databases">
        <authorList>
            <person name="Cooper E.A."/>
            <person name="Brenton Z.W."/>
            <person name="Flinn B.S."/>
            <person name="Jenkins J."/>
            <person name="Shu S."/>
            <person name="Flowers D."/>
            <person name="Luo F."/>
            <person name="Wang Y."/>
            <person name="Xia P."/>
            <person name="Barry K."/>
            <person name="Daum C."/>
            <person name="Lipzen A."/>
            <person name="Yoshinaga Y."/>
            <person name="Schmutz J."/>
            <person name="Saski C."/>
            <person name="Vermerris W."/>
            <person name="Kresovich S."/>
        </authorList>
    </citation>
    <scope>NUCLEOTIDE SEQUENCE</scope>
</reference>
<dbReference type="InterPro" id="IPR017411">
    <property type="entry name" value="Tom22_pln"/>
</dbReference>
<proteinExistence type="inferred from homology"/>
<comment type="caution">
    <text evidence="13">The sequence shown here is derived from an EMBL/GenBank/DDBJ whole genome shotgun (WGS) entry which is preliminary data.</text>
</comment>
<evidence type="ECO:0000256" key="10">
    <source>
        <dbReference type="ARBA" id="ARBA00023136"/>
    </source>
</evidence>
<evidence type="ECO:0000256" key="12">
    <source>
        <dbReference type="SAM" id="Phobius"/>
    </source>
</evidence>
<dbReference type="PANTHER" id="PTHR46867">
    <property type="entry name" value="MITOCHONDRIAL IMPORT RECEPTOR SUBUNIT TOM9-2"/>
    <property type="match status" value="1"/>
</dbReference>
<evidence type="ECO:0000256" key="2">
    <source>
        <dbReference type="ARBA" id="ARBA00009874"/>
    </source>
</evidence>
<keyword evidence="6" id="KW-0653">Protein transport</keyword>
<reference evidence="13" key="1">
    <citation type="journal article" date="2019" name="BMC Genomics">
        <title>A new reference genome for Sorghum bicolor reveals high levels of sequence similarity between sweet and grain genotypes: implications for the genetics of sugar metabolism.</title>
        <authorList>
            <person name="Cooper E.A."/>
            <person name="Brenton Z.W."/>
            <person name="Flinn B.S."/>
            <person name="Jenkins J."/>
            <person name="Shu S."/>
            <person name="Flowers D."/>
            <person name="Luo F."/>
            <person name="Wang Y."/>
            <person name="Xia P."/>
            <person name="Barry K."/>
            <person name="Daum C."/>
            <person name="Lipzen A."/>
            <person name="Yoshinaga Y."/>
            <person name="Schmutz J."/>
            <person name="Saski C."/>
            <person name="Vermerris W."/>
            <person name="Kresovich S."/>
        </authorList>
    </citation>
    <scope>NUCLEOTIDE SEQUENCE</scope>
</reference>
<organism evidence="13 14">
    <name type="scientific">Sorghum bicolor</name>
    <name type="common">Sorghum</name>
    <name type="synonym">Sorghum vulgare</name>
    <dbReference type="NCBI Taxonomy" id="4558"/>
    <lineage>
        <taxon>Eukaryota</taxon>
        <taxon>Viridiplantae</taxon>
        <taxon>Streptophyta</taxon>
        <taxon>Embryophyta</taxon>
        <taxon>Tracheophyta</taxon>
        <taxon>Spermatophyta</taxon>
        <taxon>Magnoliopsida</taxon>
        <taxon>Liliopsida</taxon>
        <taxon>Poales</taxon>
        <taxon>Poaceae</taxon>
        <taxon>PACMAD clade</taxon>
        <taxon>Panicoideae</taxon>
        <taxon>Andropogonodae</taxon>
        <taxon>Andropogoneae</taxon>
        <taxon>Sorghinae</taxon>
        <taxon>Sorghum</taxon>
    </lineage>
</organism>
<evidence type="ECO:0000256" key="9">
    <source>
        <dbReference type="ARBA" id="ARBA00023128"/>
    </source>
</evidence>
<sequence>MAEAESAGNTMSSSVAAIAAMAEKLARSVGKAAWQAGTTFLVLGLPLLFVVEREMQIQQMEYERNSQMKTLLGGPPAVNNSYY</sequence>
<dbReference type="PANTHER" id="PTHR46867:SF9">
    <property type="entry name" value="OS02G0131600 PROTEIN"/>
    <property type="match status" value="1"/>
</dbReference>
<dbReference type="InterPro" id="IPR005683">
    <property type="entry name" value="Tom22"/>
</dbReference>
<keyword evidence="3" id="KW-0813">Transport</keyword>
<evidence type="ECO:0000313" key="13">
    <source>
        <dbReference type="EMBL" id="KAG0529362.1"/>
    </source>
</evidence>
<keyword evidence="10 12" id="KW-0472">Membrane</keyword>
<name>A0A921UET4_SORBI</name>
<evidence type="ECO:0000256" key="3">
    <source>
        <dbReference type="ARBA" id="ARBA00022448"/>
    </source>
</evidence>
<evidence type="ECO:0000256" key="4">
    <source>
        <dbReference type="ARBA" id="ARBA00022692"/>
    </source>
</evidence>
<comment type="subcellular location">
    <subcellularLocation>
        <location evidence="1">Mitochondrion outer membrane</location>
        <topology evidence="1">Single-pass membrane protein</topology>
    </subcellularLocation>
</comment>
<dbReference type="GO" id="GO:0005741">
    <property type="term" value="C:mitochondrial outer membrane"/>
    <property type="evidence" value="ECO:0007669"/>
    <property type="project" value="UniProtKB-SubCell"/>
</dbReference>
<keyword evidence="4 12" id="KW-0812">Transmembrane</keyword>
<dbReference type="CDD" id="cd22884">
    <property type="entry name" value="TOM22"/>
    <property type="match status" value="1"/>
</dbReference>
<protein>
    <recommendedName>
        <fullName evidence="15">Mitochondrial import receptor subunit TOM22</fullName>
    </recommendedName>
</protein>
<keyword evidence="7 12" id="KW-1133">Transmembrane helix</keyword>
<feature type="transmembrane region" description="Helical" evidence="12">
    <location>
        <begin position="32"/>
        <end position="51"/>
    </location>
</feature>
<keyword evidence="8" id="KW-0811">Translocation</keyword>
<evidence type="ECO:0000256" key="7">
    <source>
        <dbReference type="ARBA" id="ARBA00022989"/>
    </source>
</evidence>
<dbReference type="Pfam" id="PF04281">
    <property type="entry name" value="Tom22"/>
    <property type="match status" value="1"/>
</dbReference>
<keyword evidence="5" id="KW-1000">Mitochondrion outer membrane</keyword>
<evidence type="ECO:0000313" key="14">
    <source>
        <dbReference type="Proteomes" id="UP000807115"/>
    </source>
</evidence>
<evidence type="ECO:0000256" key="11">
    <source>
        <dbReference type="ARBA" id="ARBA00023170"/>
    </source>
</evidence>
<evidence type="ECO:0000256" key="1">
    <source>
        <dbReference type="ARBA" id="ARBA00004572"/>
    </source>
</evidence>
<evidence type="ECO:0000256" key="5">
    <source>
        <dbReference type="ARBA" id="ARBA00022787"/>
    </source>
</evidence>
<dbReference type="GO" id="GO:0006886">
    <property type="term" value="P:intracellular protein transport"/>
    <property type="evidence" value="ECO:0007669"/>
    <property type="project" value="InterPro"/>
</dbReference>
<gene>
    <name evidence="13" type="ORF">BDA96_05G092200</name>
</gene>
<keyword evidence="11" id="KW-0675">Receptor</keyword>
<accession>A0A921UET4</accession>
<keyword evidence="9" id="KW-0496">Mitochondrion</keyword>
<evidence type="ECO:0000256" key="6">
    <source>
        <dbReference type="ARBA" id="ARBA00022927"/>
    </source>
</evidence>
<dbReference type="AlphaFoldDB" id="A0A921UET4"/>
<evidence type="ECO:0000256" key="8">
    <source>
        <dbReference type="ARBA" id="ARBA00023010"/>
    </source>
</evidence>